<protein>
    <recommendedName>
        <fullName evidence="4">Major facilitator superfamily (MFS) profile domain-containing protein</fullName>
    </recommendedName>
</protein>
<comment type="caution">
    <text evidence="2">The sequence shown here is derived from an EMBL/GenBank/DDBJ whole genome shotgun (WGS) entry which is preliminary data.</text>
</comment>
<evidence type="ECO:0000256" key="1">
    <source>
        <dbReference type="SAM" id="Phobius"/>
    </source>
</evidence>
<keyword evidence="3" id="KW-1185">Reference proteome</keyword>
<feature type="transmembrane region" description="Helical" evidence="1">
    <location>
        <begin position="12"/>
        <end position="34"/>
    </location>
</feature>
<evidence type="ECO:0008006" key="4">
    <source>
        <dbReference type="Google" id="ProtNLM"/>
    </source>
</evidence>
<dbReference type="AlphaFoldDB" id="A0A4U5LTQ2"/>
<dbReference type="InterPro" id="IPR036259">
    <property type="entry name" value="MFS_trans_sf"/>
</dbReference>
<keyword evidence="1" id="KW-1133">Transmembrane helix</keyword>
<feature type="transmembrane region" description="Helical" evidence="1">
    <location>
        <begin position="46"/>
        <end position="67"/>
    </location>
</feature>
<sequence length="142" mass="15277">MLQILGFDVTQTGFLAATPYLFSIATKVGGGHFLDKATCIKESLKIVLFTFLSQAAMTACFVMLTQITSNMPFVGQSMFTLIMVFSGLAFIGLMNGNRIISQQFSHITSSAISIQGGIAALSMPVLVALIAPNYNRDEVANR</sequence>
<reference evidence="2 3" key="1">
    <citation type="journal article" date="2015" name="Genome Biol.">
        <title>Comparative genomics of Steinernema reveals deeply conserved gene regulatory networks.</title>
        <authorList>
            <person name="Dillman A.R."/>
            <person name="Macchietto M."/>
            <person name="Porter C.F."/>
            <person name="Rogers A."/>
            <person name="Williams B."/>
            <person name="Antoshechkin I."/>
            <person name="Lee M.M."/>
            <person name="Goodwin Z."/>
            <person name="Lu X."/>
            <person name="Lewis E.E."/>
            <person name="Goodrich-Blair H."/>
            <person name="Stock S.P."/>
            <person name="Adams B.J."/>
            <person name="Sternberg P.W."/>
            <person name="Mortazavi A."/>
        </authorList>
    </citation>
    <scope>NUCLEOTIDE SEQUENCE [LARGE SCALE GENOMIC DNA]</scope>
    <source>
        <strain evidence="2 3">ALL</strain>
    </source>
</reference>
<evidence type="ECO:0000313" key="3">
    <source>
        <dbReference type="Proteomes" id="UP000298663"/>
    </source>
</evidence>
<gene>
    <name evidence="2" type="ORF">L596_029123</name>
</gene>
<dbReference type="Proteomes" id="UP000298663">
    <property type="component" value="Unassembled WGS sequence"/>
</dbReference>
<dbReference type="GO" id="GO:0016020">
    <property type="term" value="C:membrane"/>
    <property type="evidence" value="ECO:0007669"/>
    <property type="project" value="TreeGrafter"/>
</dbReference>
<accession>A0A4U5LTQ2</accession>
<evidence type="ECO:0000313" key="2">
    <source>
        <dbReference type="EMBL" id="TKR59458.1"/>
    </source>
</evidence>
<organism evidence="2 3">
    <name type="scientific">Steinernema carpocapsae</name>
    <name type="common">Entomopathogenic nematode</name>
    <dbReference type="NCBI Taxonomy" id="34508"/>
    <lineage>
        <taxon>Eukaryota</taxon>
        <taxon>Metazoa</taxon>
        <taxon>Ecdysozoa</taxon>
        <taxon>Nematoda</taxon>
        <taxon>Chromadorea</taxon>
        <taxon>Rhabditida</taxon>
        <taxon>Tylenchina</taxon>
        <taxon>Panagrolaimomorpha</taxon>
        <taxon>Strongyloidoidea</taxon>
        <taxon>Steinernematidae</taxon>
        <taxon>Steinernema</taxon>
    </lineage>
</organism>
<dbReference type="PANTHER" id="PTHR45757">
    <property type="entry name" value="PROTEIN CBG23364-RELATED"/>
    <property type="match status" value="1"/>
</dbReference>
<dbReference type="EMBL" id="AZBU02000012">
    <property type="protein sequence ID" value="TKR59458.1"/>
    <property type="molecule type" value="Genomic_DNA"/>
</dbReference>
<name>A0A4U5LTQ2_STECR</name>
<feature type="transmembrane region" description="Helical" evidence="1">
    <location>
        <begin position="107"/>
        <end position="131"/>
    </location>
</feature>
<reference evidence="2 3" key="2">
    <citation type="journal article" date="2019" name="G3 (Bethesda)">
        <title>Hybrid Assembly of the Genome of the Entomopathogenic Nematode Steinernema carpocapsae Identifies the X-Chromosome.</title>
        <authorList>
            <person name="Serra L."/>
            <person name="Macchietto M."/>
            <person name="Macias-Munoz A."/>
            <person name="McGill C.J."/>
            <person name="Rodriguez I.M."/>
            <person name="Rodriguez B."/>
            <person name="Murad R."/>
            <person name="Mortazavi A."/>
        </authorList>
    </citation>
    <scope>NUCLEOTIDE SEQUENCE [LARGE SCALE GENOMIC DNA]</scope>
    <source>
        <strain evidence="2 3">ALL</strain>
    </source>
</reference>
<keyword evidence="1" id="KW-0812">Transmembrane</keyword>
<feature type="transmembrane region" description="Helical" evidence="1">
    <location>
        <begin position="73"/>
        <end position="95"/>
    </location>
</feature>
<dbReference type="PANTHER" id="PTHR45757:SF11">
    <property type="entry name" value="MAJOR FACILITATOR SUPERFAMILY (MFS) PROFILE DOMAIN-CONTAINING PROTEIN"/>
    <property type="match status" value="1"/>
</dbReference>
<proteinExistence type="predicted"/>
<keyword evidence="1" id="KW-0472">Membrane</keyword>
<dbReference type="OrthoDB" id="2985014at2759"/>
<dbReference type="SUPFAM" id="SSF103473">
    <property type="entry name" value="MFS general substrate transporter"/>
    <property type="match status" value="1"/>
</dbReference>